<protein>
    <submittedName>
        <fullName evidence="1">Uncharacterized protein</fullName>
    </submittedName>
</protein>
<proteinExistence type="predicted"/>
<dbReference type="EMBL" id="JAAAIM010000738">
    <property type="protein sequence ID" value="KAG0284739.1"/>
    <property type="molecule type" value="Genomic_DNA"/>
</dbReference>
<gene>
    <name evidence="1" type="ORF">BGZ96_010911</name>
</gene>
<reference evidence="1 2" key="1">
    <citation type="journal article" date="2020" name="Fungal Divers.">
        <title>Resolving the Mortierellaceae phylogeny through synthesis of multi-gene phylogenetics and phylogenomics.</title>
        <authorList>
            <person name="Vandepol N."/>
            <person name="Liber J."/>
            <person name="Desiro A."/>
            <person name="Na H."/>
            <person name="Kennedy M."/>
            <person name="Barry K."/>
            <person name="Grigoriev I.V."/>
            <person name="Miller A.N."/>
            <person name="O'Donnell K."/>
            <person name="Stajich J.E."/>
            <person name="Bonito G."/>
        </authorList>
    </citation>
    <scope>NUCLEOTIDE SEQUENCE [LARGE SCALE GENOMIC DNA]</scope>
    <source>
        <strain evidence="1 2">AD045</strain>
    </source>
</reference>
<accession>A0ABQ7JTP7</accession>
<evidence type="ECO:0000313" key="1">
    <source>
        <dbReference type="EMBL" id="KAG0284739.1"/>
    </source>
</evidence>
<comment type="caution">
    <text evidence="1">The sequence shown here is derived from an EMBL/GenBank/DDBJ whole genome shotgun (WGS) entry which is preliminary data.</text>
</comment>
<sequence>MMRSAETLEDLYVTIWVHGAREARQEARRDFFLDLLCTVKNLQRLTGRDDGERSIHEIGVEVHAADAFRQHIEDGRDRTWALGPSMRVLHMQVVGVPRPDVLWRCDSTPLKPWMVDVLDNSRRYEVQRWVYEQLGRMTGLEELVLGMVDVCFEGLGDYMPEDDDDDMTTVEFLTQLEDAMEDDDWLHRFINYQCLEFSLESGLELLGGLKELRMLDVKSTAHRIGVAELEWMHVNWPKLKEIKDLVSERTWAGDAEDGLVVMDAVEEWMEAHPHGIGSSFYAGASSA</sequence>
<organism evidence="1 2">
    <name type="scientific">Linnemannia gamsii</name>
    <dbReference type="NCBI Taxonomy" id="64522"/>
    <lineage>
        <taxon>Eukaryota</taxon>
        <taxon>Fungi</taxon>
        <taxon>Fungi incertae sedis</taxon>
        <taxon>Mucoromycota</taxon>
        <taxon>Mortierellomycotina</taxon>
        <taxon>Mortierellomycetes</taxon>
        <taxon>Mortierellales</taxon>
        <taxon>Mortierellaceae</taxon>
        <taxon>Linnemannia</taxon>
    </lineage>
</organism>
<dbReference type="Proteomes" id="UP001194696">
    <property type="component" value="Unassembled WGS sequence"/>
</dbReference>
<keyword evidence="2" id="KW-1185">Reference proteome</keyword>
<evidence type="ECO:0000313" key="2">
    <source>
        <dbReference type="Proteomes" id="UP001194696"/>
    </source>
</evidence>
<name>A0ABQ7JTP7_9FUNG</name>